<dbReference type="InterPro" id="IPR016152">
    <property type="entry name" value="PTrfase/Anion_transptr"/>
</dbReference>
<dbReference type="PANTHER" id="PTHR47738">
    <property type="entry name" value="PTS SYSTEM FRUCTOSE-LIKE EIIA COMPONENT-RELATED"/>
    <property type="match status" value="1"/>
</dbReference>
<dbReference type="CDD" id="cd00211">
    <property type="entry name" value="PTS_IIA_fru"/>
    <property type="match status" value="1"/>
</dbReference>
<dbReference type="SUPFAM" id="SSF55804">
    <property type="entry name" value="Phoshotransferase/anion transport protein"/>
    <property type="match status" value="1"/>
</dbReference>
<dbReference type="PANTHER" id="PTHR47738:SF1">
    <property type="entry name" value="NITROGEN REGULATORY PROTEIN"/>
    <property type="match status" value="1"/>
</dbReference>
<dbReference type="EMBL" id="JAMYBS010000003">
    <property type="protein sequence ID" value="MCO7543945.1"/>
    <property type="molecule type" value="Genomic_DNA"/>
</dbReference>
<dbReference type="Proteomes" id="UP001165292">
    <property type="component" value="Unassembled WGS sequence"/>
</dbReference>
<name>A0AA41WK82_9GAMM</name>
<reference evidence="2" key="2">
    <citation type="submission" date="2022-06" db="EMBL/GenBank/DDBJ databases">
        <title>Detection of beta-lactamases in bacteria of animal origin.</title>
        <authorList>
            <person name="Mlynarcik P."/>
            <person name="Zdarska V."/>
            <person name="Chudobova H."/>
            <person name="Prochazkova P."/>
            <person name="Hricova K."/>
            <person name="Mezerova K."/>
            <person name="Bardon J."/>
            <person name="Dolejska M."/>
            <person name="Sukkar I."/>
            <person name="Kolar M."/>
        </authorList>
    </citation>
    <scope>NUCLEOTIDE SEQUENCE</scope>
    <source>
        <strain evidence="2">S 300-3</strain>
    </source>
</reference>
<accession>A0AA41WK82</accession>
<evidence type="ECO:0000313" key="3">
    <source>
        <dbReference type="EMBL" id="RMI01155.1"/>
    </source>
</evidence>
<dbReference type="PROSITE" id="PS51094">
    <property type="entry name" value="PTS_EIIA_TYPE_2"/>
    <property type="match status" value="1"/>
</dbReference>
<dbReference type="EMBL" id="RFFL01000006">
    <property type="protein sequence ID" value="RMI01155.1"/>
    <property type="molecule type" value="Genomic_DNA"/>
</dbReference>
<protein>
    <submittedName>
        <fullName evidence="2 3">PTS IIA-like nitrogen-regulatory protein PtsN</fullName>
    </submittedName>
</protein>
<dbReference type="AlphaFoldDB" id="A0AA41WK82"/>
<feature type="domain" description="PTS EIIA type-2" evidence="1">
    <location>
        <begin position="6"/>
        <end position="150"/>
    </location>
</feature>
<dbReference type="GeneID" id="84609243"/>
<dbReference type="Pfam" id="PF00359">
    <property type="entry name" value="PTS_EIIA_2"/>
    <property type="match status" value="1"/>
</dbReference>
<evidence type="ECO:0000313" key="5">
    <source>
        <dbReference type="Proteomes" id="UP001165292"/>
    </source>
</evidence>
<gene>
    <name evidence="2" type="primary">ptsN</name>
    <name evidence="3" type="ORF">EA795_09365</name>
    <name evidence="2" type="ORF">NJF43_04150</name>
</gene>
<dbReference type="NCBIfam" id="TIGR01419">
    <property type="entry name" value="nitro_reg_IIA"/>
    <property type="match status" value="1"/>
</dbReference>
<dbReference type="GO" id="GO:0030295">
    <property type="term" value="F:protein kinase activator activity"/>
    <property type="evidence" value="ECO:0007669"/>
    <property type="project" value="TreeGrafter"/>
</dbReference>
<dbReference type="RefSeq" id="WP_058075579.1">
    <property type="nucleotide sequence ID" value="NZ_DALYPK010000007.1"/>
</dbReference>
<evidence type="ECO:0000259" key="1">
    <source>
        <dbReference type="PROSITE" id="PS51094"/>
    </source>
</evidence>
<dbReference type="Proteomes" id="UP000269134">
    <property type="component" value="Unassembled WGS sequence"/>
</dbReference>
<keyword evidence="4" id="KW-1185">Reference proteome</keyword>
<evidence type="ECO:0000313" key="4">
    <source>
        <dbReference type="Proteomes" id="UP000269134"/>
    </source>
</evidence>
<reference evidence="3 4" key="1">
    <citation type="submission" date="2018-10" db="EMBL/GenBank/DDBJ databases">
        <title>Pseudomonas sp. GL14 genome.</title>
        <authorList>
            <person name="Peng J."/>
            <person name="Liu Z.-P."/>
        </authorList>
    </citation>
    <scope>NUCLEOTIDE SEQUENCE [LARGE SCALE GENOMIC DNA]</scope>
    <source>
        <strain evidence="3 4">GL14</strain>
    </source>
</reference>
<dbReference type="GO" id="GO:0009401">
    <property type="term" value="P:phosphoenolpyruvate-dependent sugar phosphotransferase system"/>
    <property type="evidence" value="ECO:0007669"/>
    <property type="project" value="InterPro"/>
</dbReference>
<dbReference type="InterPro" id="IPR051541">
    <property type="entry name" value="PTS_SugarTrans_NitroReg"/>
</dbReference>
<sequence length="155" mass="17121">MIRLENILSPERSLVNVQGGSKKRVLEQIAKVIAQDLPDLDAQAIFESLFAREKLGSTGFGNGIAIPHCRMAGCKSPMSALLRLDTPIDFDAIDGEPVDLLFVLLVPEAATDEHLELLRQIASMLDRDDVREKLRQAPTNQSLYQVVVDVQQNGQ</sequence>
<dbReference type="InterPro" id="IPR002178">
    <property type="entry name" value="PTS_EIIA_type-2_dom"/>
</dbReference>
<dbReference type="GO" id="GO:0008982">
    <property type="term" value="F:protein-N(PI)-phosphohistidine-sugar phosphotransferase activity"/>
    <property type="evidence" value="ECO:0007669"/>
    <property type="project" value="InterPro"/>
</dbReference>
<dbReference type="Gene3D" id="3.40.930.10">
    <property type="entry name" value="Mannitol-specific EII, Chain A"/>
    <property type="match status" value="1"/>
</dbReference>
<dbReference type="InterPro" id="IPR006320">
    <property type="entry name" value="PTS_Nitro_regul"/>
</dbReference>
<proteinExistence type="predicted"/>
<evidence type="ECO:0000313" key="2">
    <source>
        <dbReference type="EMBL" id="MCO7543945.1"/>
    </source>
</evidence>
<comment type="caution">
    <text evidence="2">The sequence shown here is derived from an EMBL/GenBank/DDBJ whole genome shotgun (WGS) entry which is preliminary data.</text>
</comment>
<organism evidence="2 5">
    <name type="scientific">Stutzerimonas nitrititolerans</name>
    <dbReference type="NCBI Taxonomy" id="2482751"/>
    <lineage>
        <taxon>Bacteria</taxon>
        <taxon>Pseudomonadati</taxon>
        <taxon>Pseudomonadota</taxon>
        <taxon>Gammaproteobacteria</taxon>
        <taxon>Pseudomonadales</taxon>
        <taxon>Pseudomonadaceae</taxon>
        <taxon>Stutzerimonas</taxon>
    </lineage>
</organism>